<dbReference type="AlphaFoldDB" id="A0A939P6Y2"/>
<proteinExistence type="predicted"/>
<accession>A0A939P6Y2</accession>
<dbReference type="RefSeq" id="WP_208254076.1">
    <property type="nucleotide sequence ID" value="NZ_JAGEOJ010000002.1"/>
</dbReference>
<gene>
    <name evidence="2" type="ORF">J4573_05200</name>
</gene>
<protein>
    <submittedName>
        <fullName evidence="2">Pyridoxamine 5'-phosphate oxidase family protein</fullName>
    </submittedName>
</protein>
<dbReference type="SUPFAM" id="SSF50475">
    <property type="entry name" value="FMN-binding split barrel"/>
    <property type="match status" value="1"/>
</dbReference>
<comment type="caution">
    <text evidence="2">The sequence shown here is derived from an EMBL/GenBank/DDBJ whole genome shotgun (WGS) entry which is preliminary data.</text>
</comment>
<dbReference type="Gene3D" id="2.30.110.10">
    <property type="entry name" value="Electron Transport, Fmn-binding Protein, Chain A"/>
    <property type="match status" value="1"/>
</dbReference>
<dbReference type="Pfam" id="PF01243">
    <property type="entry name" value="PNPOx_N"/>
    <property type="match status" value="1"/>
</dbReference>
<organism evidence="2 3">
    <name type="scientific">Actinomadura barringtoniae</name>
    <dbReference type="NCBI Taxonomy" id="1427535"/>
    <lineage>
        <taxon>Bacteria</taxon>
        <taxon>Bacillati</taxon>
        <taxon>Actinomycetota</taxon>
        <taxon>Actinomycetes</taxon>
        <taxon>Streptosporangiales</taxon>
        <taxon>Thermomonosporaceae</taxon>
        <taxon>Actinomadura</taxon>
    </lineage>
</organism>
<evidence type="ECO:0000259" key="1">
    <source>
        <dbReference type="Pfam" id="PF01243"/>
    </source>
</evidence>
<keyword evidence="3" id="KW-1185">Reference proteome</keyword>
<dbReference type="Proteomes" id="UP000669179">
    <property type="component" value="Unassembled WGS sequence"/>
</dbReference>
<feature type="domain" description="Pyridoxamine 5'-phosphate oxidase N-terminal" evidence="1">
    <location>
        <begin position="26"/>
        <end position="97"/>
    </location>
</feature>
<evidence type="ECO:0000313" key="3">
    <source>
        <dbReference type="Proteomes" id="UP000669179"/>
    </source>
</evidence>
<sequence>MAEAPRSPEQRKKDALYRLEHDIDLWVASSDADGPYLVPLSFLWDGSTLLLSTPASSPTGRNLVANNIVRLGLGPTRDVVLIEGTVESLTAADLAPGEGDAFAAKTGFDPRADGDAYHYYRVRPLRLQVWREANELKGRTLMREGAWIVPE</sequence>
<dbReference type="InterPro" id="IPR012349">
    <property type="entry name" value="Split_barrel_FMN-bd"/>
</dbReference>
<name>A0A939P6Y2_9ACTN</name>
<reference evidence="2" key="1">
    <citation type="submission" date="2021-03" db="EMBL/GenBank/DDBJ databases">
        <authorList>
            <person name="Kanchanasin P."/>
            <person name="Saeng-In P."/>
            <person name="Phongsopitanun W."/>
            <person name="Yuki M."/>
            <person name="Kudo T."/>
            <person name="Ohkuma M."/>
            <person name="Tanasupawat S."/>
        </authorList>
    </citation>
    <scope>NUCLEOTIDE SEQUENCE</scope>
    <source>
        <strain evidence="2">GKU 128</strain>
    </source>
</reference>
<evidence type="ECO:0000313" key="2">
    <source>
        <dbReference type="EMBL" id="MBO2446475.1"/>
    </source>
</evidence>
<dbReference type="InterPro" id="IPR011576">
    <property type="entry name" value="Pyridox_Oxase_N"/>
</dbReference>
<dbReference type="EMBL" id="JAGEOJ010000002">
    <property type="protein sequence ID" value="MBO2446475.1"/>
    <property type="molecule type" value="Genomic_DNA"/>
</dbReference>